<dbReference type="AlphaFoldDB" id="A0AA37NV04"/>
<feature type="region of interest" description="Disordered" evidence="1">
    <location>
        <begin position="30"/>
        <end position="64"/>
    </location>
</feature>
<dbReference type="EMBL" id="BQXU01000005">
    <property type="protein sequence ID" value="GKT42682.1"/>
    <property type="molecule type" value="Genomic_DNA"/>
</dbReference>
<evidence type="ECO:0000313" key="2">
    <source>
        <dbReference type="EMBL" id="GKT42682.1"/>
    </source>
</evidence>
<proteinExistence type="predicted"/>
<accession>A0AA37NV04</accession>
<dbReference type="RefSeq" id="XP_049125032.1">
    <property type="nucleotide sequence ID" value="XM_049269075.1"/>
</dbReference>
<evidence type="ECO:0000256" key="1">
    <source>
        <dbReference type="SAM" id="MobiDB-lite"/>
    </source>
</evidence>
<dbReference type="Proteomes" id="UP001055115">
    <property type="component" value="Unassembled WGS sequence"/>
</dbReference>
<comment type="caution">
    <text evidence="2">The sequence shown here is derived from an EMBL/GenBank/DDBJ whole genome shotgun (WGS) entry which is preliminary data.</text>
</comment>
<organism evidence="2 3">
    <name type="scientific">Colletotrichum spaethianum</name>
    <dbReference type="NCBI Taxonomy" id="700344"/>
    <lineage>
        <taxon>Eukaryota</taxon>
        <taxon>Fungi</taxon>
        <taxon>Dikarya</taxon>
        <taxon>Ascomycota</taxon>
        <taxon>Pezizomycotina</taxon>
        <taxon>Sordariomycetes</taxon>
        <taxon>Hypocreomycetidae</taxon>
        <taxon>Glomerellales</taxon>
        <taxon>Glomerellaceae</taxon>
        <taxon>Colletotrichum</taxon>
        <taxon>Colletotrichum spaethianum species complex</taxon>
    </lineage>
</organism>
<gene>
    <name evidence="2" type="ORF">ColSpa_02863</name>
</gene>
<sequence>MCREKANITRISLLSEGDGAVGIHKQSLVERNGLKPEPTVESNADQQNYDKLSYDARGKDITSL</sequence>
<dbReference type="GeneID" id="73323665"/>
<reference evidence="2 3" key="1">
    <citation type="submission" date="2022-03" db="EMBL/GenBank/DDBJ databases">
        <title>Genome data of Colletotrichum spp.</title>
        <authorList>
            <person name="Utami Y.D."/>
            <person name="Hiruma K."/>
        </authorList>
    </citation>
    <scope>NUCLEOTIDE SEQUENCE [LARGE SCALE GENOMIC DNA]</scope>
    <source>
        <strain evidence="2 3">MAFF 239500</strain>
    </source>
</reference>
<protein>
    <submittedName>
        <fullName evidence="2">Uncharacterized protein</fullName>
    </submittedName>
</protein>
<keyword evidence="3" id="KW-1185">Reference proteome</keyword>
<evidence type="ECO:0000313" key="3">
    <source>
        <dbReference type="Proteomes" id="UP001055115"/>
    </source>
</evidence>
<name>A0AA37NV04_9PEZI</name>
<feature type="compositionally biased region" description="Polar residues" evidence="1">
    <location>
        <begin position="40"/>
        <end position="50"/>
    </location>
</feature>
<feature type="compositionally biased region" description="Basic and acidic residues" evidence="1">
    <location>
        <begin position="52"/>
        <end position="64"/>
    </location>
</feature>